<organism evidence="5 6">
    <name type="scientific">Stentor coeruleus</name>
    <dbReference type="NCBI Taxonomy" id="5963"/>
    <lineage>
        <taxon>Eukaryota</taxon>
        <taxon>Sar</taxon>
        <taxon>Alveolata</taxon>
        <taxon>Ciliophora</taxon>
        <taxon>Postciliodesmatophora</taxon>
        <taxon>Heterotrichea</taxon>
        <taxon>Heterotrichida</taxon>
        <taxon>Stentoridae</taxon>
        <taxon>Stentor</taxon>
    </lineage>
</organism>
<evidence type="ECO:0000259" key="4">
    <source>
        <dbReference type="Pfam" id="PF00644"/>
    </source>
</evidence>
<evidence type="ECO:0000256" key="3">
    <source>
        <dbReference type="ARBA" id="ARBA00022833"/>
    </source>
</evidence>
<dbReference type="Pfam" id="PF00644">
    <property type="entry name" value="PARP"/>
    <property type="match status" value="1"/>
</dbReference>
<gene>
    <name evidence="5" type="ORF">SteCoe_11996</name>
</gene>
<evidence type="ECO:0000313" key="6">
    <source>
        <dbReference type="Proteomes" id="UP000187209"/>
    </source>
</evidence>
<dbReference type="InterPro" id="IPR017907">
    <property type="entry name" value="Znf_RING_CS"/>
</dbReference>
<dbReference type="Proteomes" id="UP000187209">
    <property type="component" value="Unassembled WGS sequence"/>
</dbReference>
<dbReference type="GO" id="GO:0008270">
    <property type="term" value="F:zinc ion binding"/>
    <property type="evidence" value="ECO:0007669"/>
    <property type="project" value="UniProtKB-KW"/>
</dbReference>
<keyword evidence="1" id="KW-0479">Metal-binding</keyword>
<reference evidence="5 6" key="1">
    <citation type="submission" date="2016-11" db="EMBL/GenBank/DDBJ databases">
        <title>The macronuclear genome of Stentor coeruleus: a giant cell with tiny introns.</title>
        <authorList>
            <person name="Slabodnick M."/>
            <person name="Ruby J.G."/>
            <person name="Reiff S.B."/>
            <person name="Swart E.C."/>
            <person name="Gosai S."/>
            <person name="Prabakaran S."/>
            <person name="Witkowska E."/>
            <person name="Larue G.E."/>
            <person name="Fisher S."/>
            <person name="Freeman R.M."/>
            <person name="Gunawardena J."/>
            <person name="Chu W."/>
            <person name="Stover N.A."/>
            <person name="Gregory B.D."/>
            <person name="Nowacki M."/>
            <person name="Derisi J."/>
            <person name="Roy S.W."/>
            <person name="Marshall W.F."/>
            <person name="Sood P."/>
        </authorList>
    </citation>
    <scope>NUCLEOTIDE SEQUENCE [LARGE SCALE GENOMIC DNA]</scope>
    <source>
        <strain evidence="5">WM001</strain>
    </source>
</reference>
<proteinExistence type="predicted"/>
<keyword evidence="6" id="KW-1185">Reference proteome</keyword>
<sequence>MSEVDFLIKQFEYCLNCNYKDAAKLIAAELIKLKGKVQINHQFKFICCSHEKIHKNPFITTDSRLLQYFPQCEHYVCFNCLGKYIFDIFSRVGISYTYTCPGCNAMFSPEKTKLDVYAPYFTNVIPVERIYESIQKNEQNFAVTIKNINDALKKAECYFFTNRELYLKCNGQGRVQRMPNCNHKVCDCCFRKRLEVLKEESEFYCPIPHCTTILAHSIIKDVLIQGEELTYELWPRLKIEGISHILCFNCERALESVDSNIFILCQCGYELCVSCGYISHPGISCYVIKSGVQDYKEFECREDDEIPEMKSHYFFALSKFDWDVHEKKVDYLRNTFKVKLQLTKVNYIYNPALQQKYDKAKELLIKKGTFEGEIYVFHATSNSIYTDICKNGFKVGGIEVEIKVGNAYGFGVYTGTDPAMSICFYGKDNKKMLICKALLGKKGDHALKDKTEFQNTEDDYFFVDFRGVQTDYYIFFKKEHVLPYYYIEYQ</sequence>
<dbReference type="AlphaFoldDB" id="A0A1R2CBZ3"/>
<keyword evidence="3" id="KW-0862">Zinc</keyword>
<dbReference type="OrthoDB" id="6765559at2759"/>
<accession>A0A1R2CBZ3</accession>
<dbReference type="InterPro" id="IPR012317">
    <property type="entry name" value="Poly(ADP-ribose)pol_cat_dom"/>
</dbReference>
<dbReference type="Gene3D" id="3.90.228.10">
    <property type="match status" value="1"/>
</dbReference>
<dbReference type="SUPFAM" id="SSF56399">
    <property type="entry name" value="ADP-ribosylation"/>
    <property type="match status" value="1"/>
</dbReference>
<evidence type="ECO:0000313" key="5">
    <source>
        <dbReference type="EMBL" id="OMJ86502.1"/>
    </source>
</evidence>
<dbReference type="SUPFAM" id="SSF57850">
    <property type="entry name" value="RING/U-box"/>
    <property type="match status" value="1"/>
</dbReference>
<protein>
    <recommendedName>
        <fullName evidence="4">PARP catalytic domain-containing protein</fullName>
    </recommendedName>
</protein>
<evidence type="ECO:0000256" key="1">
    <source>
        <dbReference type="ARBA" id="ARBA00022723"/>
    </source>
</evidence>
<name>A0A1R2CBZ3_9CILI</name>
<comment type="caution">
    <text evidence="5">The sequence shown here is derived from an EMBL/GenBank/DDBJ whole genome shotgun (WGS) entry which is preliminary data.</text>
</comment>
<dbReference type="PROSITE" id="PS00518">
    <property type="entry name" value="ZF_RING_1"/>
    <property type="match status" value="1"/>
</dbReference>
<keyword evidence="2" id="KW-0863">Zinc-finger</keyword>
<feature type="domain" description="PARP catalytic" evidence="4">
    <location>
        <begin position="329"/>
        <end position="469"/>
    </location>
</feature>
<dbReference type="EMBL" id="MPUH01000204">
    <property type="protein sequence ID" value="OMJ86502.1"/>
    <property type="molecule type" value="Genomic_DNA"/>
</dbReference>
<evidence type="ECO:0000256" key="2">
    <source>
        <dbReference type="ARBA" id="ARBA00022771"/>
    </source>
</evidence>
<dbReference type="GO" id="GO:0003950">
    <property type="term" value="F:NAD+ poly-ADP-ribosyltransferase activity"/>
    <property type="evidence" value="ECO:0007669"/>
    <property type="project" value="InterPro"/>
</dbReference>